<dbReference type="GO" id="GO:0005615">
    <property type="term" value="C:extracellular space"/>
    <property type="evidence" value="ECO:0007669"/>
    <property type="project" value="TreeGrafter"/>
</dbReference>
<keyword evidence="4" id="KW-1185">Reference proteome</keyword>
<accession>A0A1U7SUJ9</accession>
<dbReference type="InParanoid" id="A0A1U7SUJ9"/>
<proteinExistence type="predicted"/>
<evidence type="ECO:0000313" key="4">
    <source>
        <dbReference type="Proteomes" id="UP000189705"/>
    </source>
</evidence>
<dbReference type="SMART" id="SM00276">
    <property type="entry name" value="GLECT"/>
    <property type="match status" value="1"/>
</dbReference>
<dbReference type="InterPro" id="IPR044156">
    <property type="entry name" value="Galectin-like"/>
</dbReference>
<evidence type="ECO:0000256" key="2">
    <source>
        <dbReference type="RuleBase" id="RU102079"/>
    </source>
</evidence>
<organism evidence="4 5">
    <name type="scientific">Alligator sinensis</name>
    <name type="common">Chinese alligator</name>
    <dbReference type="NCBI Taxonomy" id="38654"/>
    <lineage>
        <taxon>Eukaryota</taxon>
        <taxon>Metazoa</taxon>
        <taxon>Chordata</taxon>
        <taxon>Craniata</taxon>
        <taxon>Vertebrata</taxon>
        <taxon>Euteleostomi</taxon>
        <taxon>Archelosauria</taxon>
        <taxon>Archosauria</taxon>
        <taxon>Crocodylia</taxon>
        <taxon>Alligatoridae</taxon>
        <taxon>Alligatorinae</taxon>
        <taxon>Alligator</taxon>
    </lineage>
</organism>
<feature type="domain" description="Galectin" evidence="3">
    <location>
        <begin position="7"/>
        <end position="138"/>
    </location>
</feature>
<dbReference type="PANTHER" id="PTHR11346:SF97">
    <property type="entry name" value="GALECTIN-1"/>
    <property type="match status" value="1"/>
</dbReference>
<keyword evidence="1 2" id="KW-0430">Lectin</keyword>
<dbReference type="PANTHER" id="PTHR11346">
    <property type="entry name" value="GALECTIN"/>
    <property type="match status" value="1"/>
</dbReference>
<reference evidence="5" key="1">
    <citation type="submission" date="2025-08" db="UniProtKB">
        <authorList>
            <consortium name="RefSeq"/>
        </authorList>
    </citation>
    <scope>IDENTIFICATION</scope>
</reference>
<dbReference type="InterPro" id="IPR001079">
    <property type="entry name" value="Galectin_CRD"/>
</dbReference>
<dbReference type="SMART" id="SM00908">
    <property type="entry name" value="Gal-bind_lectin"/>
    <property type="match status" value="1"/>
</dbReference>
<evidence type="ECO:0000259" key="3">
    <source>
        <dbReference type="PROSITE" id="PS51304"/>
    </source>
</evidence>
<dbReference type="Proteomes" id="UP000189705">
    <property type="component" value="Unplaced"/>
</dbReference>
<dbReference type="Gene3D" id="2.60.120.200">
    <property type="match status" value="1"/>
</dbReference>
<dbReference type="AlphaFoldDB" id="A0A1U7SUJ9"/>
<dbReference type="GO" id="GO:0043236">
    <property type="term" value="F:laminin binding"/>
    <property type="evidence" value="ECO:0007669"/>
    <property type="project" value="TreeGrafter"/>
</dbReference>
<protein>
    <recommendedName>
        <fullName evidence="2">Galectin</fullName>
    </recommendedName>
</protein>
<dbReference type="GeneID" id="102375342"/>
<dbReference type="RefSeq" id="XP_006038277.1">
    <property type="nucleotide sequence ID" value="XM_006038215.1"/>
</dbReference>
<dbReference type="OrthoDB" id="8443340at2759"/>
<dbReference type="KEGG" id="asn:102375342"/>
<dbReference type="Pfam" id="PF00337">
    <property type="entry name" value="Gal-bind_lectin"/>
    <property type="match status" value="1"/>
</dbReference>
<sequence>MFLFSWVIVVTHLNIQPGDHIELKGQVAPDAKSFAVNLGRSGLDLALYFNPRFESQGDAWTIVCNSLQKGEWGEEQREPRFPFQQGQEGKMTFSFDAQEMCVTLQEHLELTFPNRLGLETISFLSVEGDFKVTSLKFK</sequence>
<dbReference type="InterPro" id="IPR013320">
    <property type="entry name" value="ConA-like_dom_sf"/>
</dbReference>
<evidence type="ECO:0000256" key="1">
    <source>
        <dbReference type="ARBA" id="ARBA00022734"/>
    </source>
</evidence>
<dbReference type="eggNOG" id="KOG3587">
    <property type="taxonomic scope" value="Eukaryota"/>
</dbReference>
<dbReference type="FunFam" id="2.60.120.200:FF:000021">
    <property type="entry name" value="Galectin"/>
    <property type="match status" value="1"/>
</dbReference>
<dbReference type="PROSITE" id="PS51304">
    <property type="entry name" value="GALECTIN"/>
    <property type="match status" value="1"/>
</dbReference>
<evidence type="ECO:0000313" key="5">
    <source>
        <dbReference type="RefSeq" id="XP_006038277.1"/>
    </source>
</evidence>
<dbReference type="CDD" id="cd00070">
    <property type="entry name" value="GLECT"/>
    <property type="match status" value="1"/>
</dbReference>
<dbReference type="SUPFAM" id="SSF49899">
    <property type="entry name" value="Concanavalin A-like lectins/glucanases"/>
    <property type="match status" value="1"/>
</dbReference>
<gene>
    <name evidence="5" type="primary">LOC102375342</name>
</gene>
<dbReference type="GO" id="GO:0030395">
    <property type="term" value="F:lactose binding"/>
    <property type="evidence" value="ECO:0007669"/>
    <property type="project" value="TreeGrafter"/>
</dbReference>
<name>A0A1U7SUJ9_ALLSI</name>